<name>A0A843UCG7_COLES</name>
<sequence length="124" mass="12936">MKALPLYLYGFLASGLAEVRGLAGVDVHARRTSPPDQWTSLAGGLPGSRLVWRGVASAWSGGGAPRLVWRGCTPPGLAGGAPCWLRLGGGRCTLLAAPGGARVAHVHTRVNVHPTRVFARFTCV</sequence>
<evidence type="ECO:0000313" key="2">
    <source>
        <dbReference type="Proteomes" id="UP000652761"/>
    </source>
</evidence>
<protein>
    <submittedName>
        <fullName evidence="1">Uncharacterized protein</fullName>
    </submittedName>
</protein>
<dbReference type="AlphaFoldDB" id="A0A843UCG7"/>
<gene>
    <name evidence="1" type="ORF">Taro_013583</name>
</gene>
<comment type="caution">
    <text evidence="1">The sequence shown here is derived from an EMBL/GenBank/DDBJ whole genome shotgun (WGS) entry which is preliminary data.</text>
</comment>
<accession>A0A843UCG7</accession>
<keyword evidence="2" id="KW-1185">Reference proteome</keyword>
<dbReference type="Proteomes" id="UP000652761">
    <property type="component" value="Unassembled WGS sequence"/>
</dbReference>
<proteinExistence type="predicted"/>
<reference evidence="1" key="1">
    <citation type="submission" date="2017-07" db="EMBL/GenBank/DDBJ databases">
        <title>Taro Niue Genome Assembly and Annotation.</title>
        <authorList>
            <person name="Atibalentja N."/>
            <person name="Keating K."/>
            <person name="Fields C.J."/>
        </authorList>
    </citation>
    <scope>NUCLEOTIDE SEQUENCE</scope>
    <source>
        <strain evidence="1">Niue_2</strain>
        <tissue evidence="1">Leaf</tissue>
    </source>
</reference>
<organism evidence="1 2">
    <name type="scientific">Colocasia esculenta</name>
    <name type="common">Wild taro</name>
    <name type="synonym">Arum esculentum</name>
    <dbReference type="NCBI Taxonomy" id="4460"/>
    <lineage>
        <taxon>Eukaryota</taxon>
        <taxon>Viridiplantae</taxon>
        <taxon>Streptophyta</taxon>
        <taxon>Embryophyta</taxon>
        <taxon>Tracheophyta</taxon>
        <taxon>Spermatophyta</taxon>
        <taxon>Magnoliopsida</taxon>
        <taxon>Liliopsida</taxon>
        <taxon>Araceae</taxon>
        <taxon>Aroideae</taxon>
        <taxon>Colocasieae</taxon>
        <taxon>Colocasia</taxon>
    </lineage>
</organism>
<dbReference type="EMBL" id="NMUH01000548">
    <property type="protein sequence ID" value="MQL81131.1"/>
    <property type="molecule type" value="Genomic_DNA"/>
</dbReference>
<evidence type="ECO:0000313" key="1">
    <source>
        <dbReference type="EMBL" id="MQL81131.1"/>
    </source>
</evidence>